<keyword evidence="2" id="KW-1185">Reference proteome</keyword>
<comment type="caution">
    <text evidence="1">The sequence shown here is derived from an EMBL/GenBank/DDBJ whole genome shotgun (WGS) entry which is preliminary data.</text>
</comment>
<evidence type="ECO:0000313" key="2">
    <source>
        <dbReference type="Proteomes" id="UP001341840"/>
    </source>
</evidence>
<sequence length="88" mass="10111">MAENTRLESLEAELKRLGQCIEEVADEHRAEQARATEAANLNGGDSMNRLAQHSRVKFDLPKFDGSDALGWIFSMDQYFEFFRVQEED</sequence>
<dbReference type="EMBL" id="JASCZI010212257">
    <property type="protein sequence ID" value="MED6198898.1"/>
    <property type="molecule type" value="Genomic_DNA"/>
</dbReference>
<organism evidence="1 2">
    <name type="scientific">Stylosanthes scabra</name>
    <dbReference type="NCBI Taxonomy" id="79078"/>
    <lineage>
        <taxon>Eukaryota</taxon>
        <taxon>Viridiplantae</taxon>
        <taxon>Streptophyta</taxon>
        <taxon>Embryophyta</taxon>
        <taxon>Tracheophyta</taxon>
        <taxon>Spermatophyta</taxon>
        <taxon>Magnoliopsida</taxon>
        <taxon>eudicotyledons</taxon>
        <taxon>Gunneridae</taxon>
        <taxon>Pentapetalae</taxon>
        <taxon>rosids</taxon>
        <taxon>fabids</taxon>
        <taxon>Fabales</taxon>
        <taxon>Fabaceae</taxon>
        <taxon>Papilionoideae</taxon>
        <taxon>50 kb inversion clade</taxon>
        <taxon>dalbergioids sensu lato</taxon>
        <taxon>Dalbergieae</taxon>
        <taxon>Pterocarpus clade</taxon>
        <taxon>Stylosanthes</taxon>
    </lineage>
</organism>
<protein>
    <submittedName>
        <fullName evidence="1">Uncharacterized protein</fullName>
    </submittedName>
</protein>
<dbReference type="Proteomes" id="UP001341840">
    <property type="component" value="Unassembled WGS sequence"/>
</dbReference>
<accession>A0ABU6XPG7</accession>
<evidence type="ECO:0000313" key="1">
    <source>
        <dbReference type="EMBL" id="MED6198898.1"/>
    </source>
</evidence>
<name>A0ABU6XPG7_9FABA</name>
<reference evidence="1 2" key="1">
    <citation type="journal article" date="2023" name="Plants (Basel)">
        <title>Bridging the Gap: Combining Genomics and Transcriptomics Approaches to Understand Stylosanthes scabra, an Orphan Legume from the Brazilian Caatinga.</title>
        <authorList>
            <person name="Ferreira-Neto J.R.C."/>
            <person name="da Silva M.D."/>
            <person name="Binneck E."/>
            <person name="de Melo N.F."/>
            <person name="da Silva R.H."/>
            <person name="de Melo A.L.T.M."/>
            <person name="Pandolfi V."/>
            <person name="Bustamante F.O."/>
            <person name="Brasileiro-Vidal A.C."/>
            <person name="Benko-Iseppon A.M."/>
        </authorList>
    </citation>
    <scope>NUCLEOTIDE SEQUENCE [LARGE SCALE GENOMIC DNA]</scope>
    <source>
        <tissue evidence="1">Leaves</tissue>
    </source>
</reference>
<proteinExistence type="predicted"/>
<gene>
    <name evidence="1" type="ORF">PIB30_070921</name>
</gene>